<organism evidence="1 2">
    <name type="scientific">Paramesorhizobium deserti</name>
    <dbReference type="NCBI Taxonomy" id="1494590"/>
    <lineage>
        <taxon>Bacteria</taxon>
        <taxon>Pseudomonadati</taxon>
        <taxon>Pseudomonadota</taxon>
        <taxon>Alphaproteobacteria</taxon>
        <taxon>Hyphomicrobiales</taxon>
        <taxon>Phyllobacteriaceae</taxon>
        <taxon>Paramesorhizobium</taxon>
    </lineage>
</organism>
<evidence type="ECO:0000313" key="2">
    <source>
        <dbReference type="Proteomes" id="UP000070107"/>
    </source>
</evidence>
<sequence>MVRFWAARIQRLILAEGLLDRIEVGRVWGQIPEPCAGGFDHLPDGGRLVRAEIVHDDDVARFKHQHELLLDIGAEALAVDRSVEDARRRQPVVAQSAQEGQRTPVAVRGKAAQALAAWSPAPQRRHVGLDPGLVDEHQPCRIETGLPRTPALPPAGNIGTGLLKGEQRFF</sequence>
<name>A0A135HTB5_9HYPH</name>
<dbReference type="EMBL" id="LNTU01000034">
    <property type="protein sequence ID" value="KXF76422.1"/>
    <property type="molecule type" value="Genomic_DNA"/>
</dbReference>
<protein>
    <submittedName>
        <fullName evidence="1">Uncharacterized protein</fullName>
    </submittedName>
</protein>
<evidence type="ECO:0000313" key="1">
    <source>
        <dbReference type="EMBL" id="KXF76422.1"/>
    </source>
</evidence>
<comment type="caution">
    <text evidence="1">The sequence shown here is derived from an EMBL/GenBank/DDBJ whole genome shotgun (WGS) entry which is preliminary data.</text>
</comment>
<reference evidence="1 2" key="1">
    <citation type="submission" date="2015-11" db="EMBL/GenBank/DDBJ databases">
        <title>Draft genome sequence of Paramesorhizobium deserti A-3-E, a strain highly resistant to diverse beta-lactam antibiotics.</title>
        <authorList>
            <person name="Lv R."/>
            <person name="Yang X."/>
            <person name="Fang N."/>
            <person name="Guo J."/>
            <person name="Luo X."/>
            <person name="Peng F."/>
            <person name="Yang R."/>
            <person name="Cui Y."/>
            <person name="Fang C."/>
            <person name="Song Y."/>
        </authorList>
    </citation>
    <scope>NUCLEOTIDE SEQUENCE [LARGE SCALE GENOMIC DNA]</scope>
    <source>
        <strain evidence="1 2">A-3-E</strain>
    </source>
</reference>
<dbReference type="Proteomes" id="UP000070107">
    <property type="component" value="Unassembled WGS sequence"/>
</dbReference>
<proteinExistence type="predicted"/>
<accession>A0A135HTB5</accession>
<keyword evidence="2" id="KW-1185">Reference proteome</keyword>
<gene>
    <name evidence="1" type="ORF">ATN84_16260</name>
</gene>
<dbReference type="AlphaFoldDB" id="A0A135HTB5"/>